<evidence type="ECO:0000256" key="1">
    <source>
        <dbReference type="SAM" id="MobiDB-lite"/>
    </source>
</evidence>
<dbReference type="EMBL" id="JBHSDS010000008">
    <property type="protein sequence ID" value="MFC4359521.1"/>
    <property type="molecule type" value="Genomic_DNA"/>
</dbReference>
<evidence type="ECO:0000313" key="4">
    <source>
        <dbReference type="EMBL" id="MFC4359521.1"/>
    </source>
</evidence>
<comment type="caution">
    <text evidence="4">The sequence shown here is derived from an EMBL/GenBank/DDBJ whole genome shotgun (WGS) entry which is preliminary data.</text>
</comment>
<evidence type="ECO:0000259" key="3">
    <source>
        <dbReference type="Pfam" id="PF24463"/>
    </source>
</evidence>
<evidence type="ECO:0000313" key="5">
    <source>
        <dbReference type="Proteomes" id="UP001595921"/>
    </source>
</evidence>
<dbReference type="AlphaFoldDB" id="A0ABD5PFH4"/>
<keyword evidence="5" id="KW-1185">Reference proteome</keyword>
<gene>
    <name evidence="4" type="ORF">ACFO0N_16385</name>
</gene>
<keyword evidence="2" id="KW-1133">Transmembrane helix</keyword>
<feature type="domain" description="DUF7577" evidence="3">
    <location>
        <begin position="76"/>
        <end position="102"/>
    </location>
</feature>
<feature type="transmembrane region" description="Helical" evidence="2">
    <location>
        <begin position="6"/>
        <end position="25"/>
    </location>
</feature>
<reference evidence="4 5" key="1">
    <citation type="journal article" date="2019" name="Int. J. Syst. Evol. Microbiol.">
        <title>The Global Catalogue of Microorganisms (GCM) 10K type strain sequencing project: providing services to taxonomists for standard genome sequencing and annotation.</title>
        <authorList>
            <consortium name="The Broad Institute Genomics Platform"/>
            <consortium name="The Broad Institute Genome Sequencing Center for Infectious Disease"/>
            <person name="Wu L."/>
            <person name="Ma J."/>
        </authorList>
    </citation>
    <scope>NUCLEOTIDE SEQUENCE [LARGE SCALE GENOMIC DNA]</scope>
    <source>
        <strain evidence="4 5">CGMCC 1.12553</strain>
    </source>
</reference>
<keyword evidence="2" id="KW-0472">Membrane</keyword>
<protein>
    <recommendedName>
        <fullName evidence="3">DUF7577 domain-containing protein</fullName>
    </recommendedName>
</protein>
<feature type="compositionally biased region" description="Basic and acidic residues" evidence="1">
    <location>
        <begin position="46"/>
        <end position="57"/>
    </location>
</feature>
<dbReference type="RefSeq" id="WP_267621675.1">
    <property type="nucleotide sequence ID" value="NZ_JAODIW010000006.1"/>
</dbReference>
<dbReference type="Pfam" id="PF24463">
    <property type="entry name" value="DUF7577"/>
    <property type="match status" value="1"/>
</dbReference>
<organism evidence="4 5">
    <name type="scientific">Halobium salinum</name>
    <dbReference type="NCBI Taxonomy" id="1364940"/>
    <lineage>
        <taxon>Archaea</taxon>
        <taxon>Methanobacteriati</taxon>
        <taxon>Methanobacteriota</taxon>
        <taxon>Stenosarchaea group</taxon>
        <taxon>Halobacteria</taxon>
        <taxon>Halobacteriales</taxon>
        <taxon>Haloferacaceae</taxon>
        <taxon>Halobium</taxon>
    </lineage>
</organism>
<dbReference type="Proteomes" id="UP001595921">
    <property type="component" value="Unassembled WGS sequence"/>
</dbReference>
<evidence type="ECO:0000256" key="2">
    <source>
        <dbReference type="SAM" id="Phobius"/>
    </source>
</evidence>
<proteinExistence type="predicted"/>
<name>A0ABD5PFH4_9EURY</name>
<feature type="region of interest" description="Disordered" evidence="1">
    <location>
        <begin position="33"/>
        <end position="61"/>
    </location>
</feature>
<dbReference type="InterPro" id="IPR055999">
    <property type="entry name" value="DUF7577"/>
</dbReference>
<accession>A0ABD5PFH4</accession>
<keyword evidence="2" id="KW-0812">Transmembrane</keyword>
<sequence length="103" mass="11063">MEVWTVVFGVVLGLVLLQVAVYRYLGAGREPLVDREPSARSSAGDEDPRFREGHDPVDTSTAGLAGVVERPSAAGPRHCPHCGVENEPEPGFTFCWNCAGRLA</sequence>